<name>A0A9X0CP63_9CNID</name>
<gene>
    <name evidence="2" type="ORF">OS493_005361</name>
</gene>
<dbReference type="EMBL" id="MU827303">
    <property type="protein sequence ID" value="KAJ7365264.1"/>
    <property type="molecule type" value="Genomic_DNA"/>
</dbReference>
<dbReference type="AlphaFoldDB" id="A0A9X0CP63"/>
<feature type="region of interest" description="Disordered" evidence="1">
    <location>
        <begin position="1"/>
        <end position="23"/>
    </location>
</feature>
<accession>A0A9X0CP63</accession>
<protein>
    <submittedName>
        <fullName evidence="2">Uncharacterized protein</fullName>
    </submittedName>
</protein>
<sequence length="171" mass="19624">MSEAEEPKKKQARLERNEKNDQAAMENLLQQLDQLGEVLTKLLTEAQENARESIEDFVEDKVRKMGAMIGHYFNAFQALNVMSRKDVDEAVTKMYSSQSIRDAAEKLFQSEGDWDSFLEETDARMNPSCNDREVELVVGSHGPCELKVTDVLTERLVFKKMFMSFICVDMN</sequence>
<evidence type="ECO:0000256" key="1">
    <source>
        <dbReference type="SAM" id="MobiDB-lite"/>
    </source>
</evidence>
<comment type="caution">
    <text evidence="2">The sequence shown here is derived from an EMBL/GenBank/DDBJ whole genome shotgun (WGS) entry which is preliminary data.</text>
</comment>
<keyword evidence="3" id="KW-1185">Reference proteome</keyword>
<reference evidence="2" key="1">
    <citation type="submission" date="2023-01" db="EMBL/GenBank/DDBJ databases">
        <title>Genome assembly of the deep-sea coral Lophelia pertusa.</title>
        <authorList>
            <person name="Herrera S."/>
            <person name="Cordes E."/>
        </authorList>
    </citation>
    <scope>NUCLEOTIDE SEQUENCE</scope>
    <source>
        <strain evidence="2">USNM1676648</strain>
        <tissue evidence="2">Polyp</tissue>
    </source>
</reference>
<feature type="compositionally biased region" description="Basic and acidic residues" evidence="1">
    <location>
        <begin position="1"/>
        <end position="21"/>
    </location>
</feature>
<dbReference type="Proteomes" id="UP001163046">
    <property type="component" value="Unassembled WGS sequence"/>
</dbReference>
<proteinExistence type="predicted"/>
<evidence type="ECO:0000313" key="2">
    <source>
        <dbReference type="EMBL" id="KAJ7365264.1"/>
    </source>
</evidence>
<dbReference type="OrthoDB" id="40334at2759"/>
<evidence type="ECO:0000313" key="3">
    <source>
        <dbReference type="Proteomes" id="UP001163046"/>
    </source>
</evidence>
<organism evidence="2 3">
    <name type="scientific">Desmophyllum pertusum</name>
    <dbReference type="NCBI Taxonomy" id="174260"/>
    <lineage>
        <taxon>Eukaryota</taxon>
        <taxon>Metazoa</taxon>
        <taxon>Cnidaria</taxon>
        <taxon>Anthozoa</taxon>
        <taxon>Hexacorallia</taxon>
        <taxon>Scleractinia</taxon>
        <taxon>Caryophylliina</taxon>
        <taxon>Caryophylliidae</taxon>
        <taxon>Desmophyllum</taxon>
    </lineage>
</organism>